<dbReference type="PATRIC" id="fig|38300.4.peg.7169"/>
<dbReference type="SUPFAM" id="SSF53955">
    <property type="entry name" value="Lysozyme-like"/>
    <property type="match status" value="1"/>
</dbReference>
<feature type="domain" description="Transglycosylase SLT" evidence="2">
    <location>
        <begin position="149"/>
        <end position="219"/>
    </location>
</feature>
<dbReference type="KEGG" id="spri:SPRI_6849"/>
<protein>
    <submittedName>
        <fullName evidence="3">Secreted protein</fullName>
    </submittedName>
</protein>
<evidence type="ECO:0000313" key="4">
    <source>
        <dbReference type="Proteomes" id="UP000060513"/>
    </source>
</evidence>
<reference evidence="3 4" key="1">
    <citation type="submission" date="2015-08" db="EMBL/GenBank/DDBJ databases">
        <title>Genome sequence of the pristinamycin over-producing bacterium Streptomyces pristinaespiralis HCCB10218.</title>
        <authorList>
            <person name="Tian J."/>
            <person name="Yang J."/>
            <person name="Li L."/>
            <person name="Ruan L."/>
            <person name="Wei W."/>
            <person name="Zheng G."/>
            <person name="Wei Z."/>
            <person name="Yang S."/>
            <person name="Ge M."/>
            <person name="Jiang W."/>
            <person name="Lu Y."/>
        </authorList>
    </citation>
    <scope>NUCLEOTIDE SEQUENCE [LARGE SCALE GENOMIC DNA]</scope>
    <source>
        <strain evidence="3 4">HCCB 10218</strain>
    </source>
</reference>
<proteinExistence type="predicted"/>
<dbReference type="Gene3D" id="1.10.530.10">
    <property type="match status" value="1"/>
</dbReference>
<evidence type="ECO:0000259" key="2">
    <source>
        <dbReference type="Pfam" id="PF01464"/>
    </source>
</evidence>
<dbReference type="InterPro" id="IPR008258">
    <property type="entry name" value="Transglycosylase_SLT_dom_1"/>
</dbReference>
<dbReference type="EMBL" id="CP011340">
    <property type="protein sequence ID" value="ALC25155.1"/>
    <property type="molecule type" value="Genomic_DNA"/>
</dbReference>
<dbReference type="AlphaFoldDB" id="A0A0M4DQQ4"/>
<evidence type="ECO:0000256" key="1">
    <source>
        <dbReference type="SAM" id="MobiDB-lite"/>
    </source>
</evidence>
<dbReference type="Proteomes" id="UP000060513">
    <property type="component" value="Chromosome"/>
</dbReference>
<gene>
    <name evidence="3" type="ORF">SPRI_6849</name>
</gene>
<evidence type="ECO:0000313" key="3">
    <source>
        <dbReference type="EMBL" id="ALC25155.1"/>
    </source>
</evidence>
<organism evidence="3">
    <name type="scientific">Streptomyces pristinaespiralis</name>
    <dbReference type="NCBI Taxonomy" id="38300"/>
    <lineage>
        <taxon>Bacteria</taxon>
        <taxon>Bacillati</taxon>
        <taxon>Actinomycetota</taxon>
        <taxon>Actinomycetes</taxon>
        <taxon>Kitasatosporales</taxon>
        <taxon>Streptomycetaceae</taxon>
        <taxon>Streptomyces</taxon>
    </lineage>
</organism>
<dbReference type="Pfam" id="PF01464">
    <property type="entry name" value="SLT"/>
    <property type="match status" value="1"/>
</dbReference>
<dbReference type="InterPro" id="IPR023346">
    <property type="entry name" value="Lysozyme-like_dom_sf"/>
</dbReference>
<sequence length="224" mass="23470">MPGPHAESLSAPSDRTSAGRPDVQRLESPIRITAFTRTSRTVRLRKLSITGMATAGAAAVALTMAPSPASAAPAAADASKVAVSVAADAPTVKTVKDAKDAKDSAKAKKAKKAKKKVYADNLDGWIKEALDIMKSEGIPGSYEGLHRNIMRESSGNPNAQNNWDVNAQNGTPSKGLLQVIQPTFEAYHVDGTPHDLTDPVANITAAANYAADKYGSIDNVDSAY</sequence>
<feature type="region of interest" description="Disordered" evidence="1">
    <location>
        <begin position="1"/>
        <end position="26"/>
    </location>
</feature>
<accession>A0A0M4DQQ4</accession>
<name>A0A0M4DQQ4_STRPR</name>
<dbReference type="STRING" id="38300.SPRI_6849"/>